<proteinExistence type="predicted"/>
<keyword evidence="2" id="KW-1185">Reference proteome</keyword>
<dbReference type="AlphaFoldDB" id="A0A822Z0D8"/>
<protein>
    <submittedName>
        <fullName evidence="1">Uncharacterized protein</fullName>
    </submittedName>
</protein>
<accession>A0A822Z0D8</accession>
<comment type="caution">
    <text evidence="1">The sequence shown here is derived from an EMBL/GenBank/DDBJ whole genome shotgun (WGS) entry which is preliminary data.</text>
</comment>
<sequence>MSIINDIPVSSRKYEMVRNLVENLIDENLWEGCESQRKVNQSVLSVAFARTLCLLEKAMSEQEREQTAENVFNQICDFRIFKSKQKNSRNTRLYGV</sequence>
<organism evidence="1 2">
    <name type="scientific">Nelumbo nucifera</name>
    <name type="common">Sacred lotus</name>
    <dbReference type="NCBI Taxonomy" id="4432"/>
    <lineage>
        <taxon>Eukaryota</taxon>
        <taxon>Viridiplantae</taxon>
        <taxon>Streptophyta</taxon>
        <taxon>Embryophyta</taxon>
        <taxon>Tracheophyta</taxon>
        <taxon>Spermatophyta</taxon>
        <taxon>Magnoliopsida</taxon>
        <taxon>Proteales</taxon>
        <taxon>Nelumbonaceae</taxon>
        <taxon>Nelumbo</taxon>
    </lineage>
</organism>
<reference evidence="1 2" key="1">
    <citation type="journal article" date="2020" name="Mol. Biol. Evol.">
        <title>Distinct Expression and Methylation Patterns for Genes with Different Fates following a Single Whole-Genome Duplication in Flowering Plants.</title>
        <authorList>
            <person name="Shi T."/>
            <person name="Rahmani R.S."/>
            <person name="Gugger P.F."/>
            <person name="Wang M."/>
            <person name="Li H."/>
            <person name="Zhang Y."/>
            <person name="Li Z."/>
            <person name="Wang Q."/>
            <person name="Van de Peer Y."/>
            <person name="Marchal K."/>
            <person name="Chen J."/>
        </authorList>
    </citation>
    <scope>NUCLEOTIDE SEQUENCE [LARGE SCALE GENOMIC DNA]</scope>
    <source>
        <tissue evidence="1">Leaf</tissue>
    </source>
</reference>
<gene>
    <name evidence="1" type="ORF">HUJ06_014157</name>
</gene>
<name>A0A822Z0D8_NELNU</name>
<dbReference type="UniPathway" id="UPA00143"/>
<evidence type="ECO:0000313" key="1">
    <source>
        <dbReference type="EMBL" id="DAD39834.1"/>
    </source>
</evidence>
<dbReference type="EMBL" id="DUZY01000005">
    <property type="protein sequence ID" value="DAD39834.1"/>
    <property type="molecule type" value="Genomic_DNA"/>
</dbReference>
<dbReference type="Proteomes" id="UP000607653">
    <property type="component" value="Unassembled WGS sequence"/>
</dbReference>
<dbReference type="GO" id="GO:0016567">
    <property type="term" value="P:protein ubiquitination"/>
    <property type="evidence" value="ECO:0007669"/>
    <property type="project" value="UniProtKB-UniPathway"/>
</dbReference>
<evidence type="ECO:0000313" key="2">
    <source>
        <dbReference type="Proteomes" id="UP000607653"/>
    </source>
</evidence>